<feature type="compositionally biased region" description="Low complexity" evidence="6">
    <location>
        <begin position="19"/>
        <end position="37"/>
    </location>
</feature>
<evidence type="ECO:0000256" key="5">
    <source>
        <dbReference type="RuleBase" id="RU361277"/>
    </source>
</evidence>
<dbReference type="Gene3D" id="3.40.50.720">
    <property type="entry name" value="NAD(P)-binding Rossmann-like Domain"/>
    <property type="match status" value="1"/>
</dbReference>
<comment type="cofactor">
    <cofactor evidence="1 5">
        <name>Zn(2+)</name>
        <dbReference type="ChEBI" id="CHEBI:29105"/>
    </cofactor>
</comment>
<dbReference type="InterPro" id="IPR013154">
    <property type="entry name" value="ADH-like_N"/>
</dbReference>
<dbReference type="EMBL" id="CAJPDQ010000017">
    <property type="protein sequence ID" value="CAF9921654.1"/>
    <property type="molecule type" value="Genomic_DNA"/>
</dbReference>
<dbReference type="AlphaFoldDB" id="A0A8H3IPX8"/>
<dbReference type="Pfam" id="PF00107">
    <property type="entry name" value="ADH_zinc_N"/>
    <property type="match status" value="1"/>
</dbReference>
<dbReference type="InterPro" id="IPR047109">
    <property type="entry name" value="CAD-like"/>
</dbReference>
<dbReference type="Gene3D" id="3.90.180.10">
    <property type="entry name" value="Medium-chain alcohol dehydrogenases, catalytic domain"/>
    <property type="match status" value="1"/>
</dbReference>
<dbReference type="FunFam" id="3.40.50.720:FF:000022">
    <property type="entry name" value="Cinnamyl alcohol dehydrogenase"/>
    <property type="match status" value="1"/>
</dbReference>
<evidence type="ECO:0000313" key="10">
    <source>
        <dbReference type="Proteomes" id="UP000664169"/>
    </source>
</evidence>
<dbReference type="Pfam" id="PF08240">
    <property type="entry name" value="ADH_N"/>
    <property type="match status" value="1"/>
</dbReference>
<dbReference type="InterPro" id="IPR002328">
    <property type="entry name" value="ADH_Zn_CS"/>
</dbReference>
<sequence length="421" mass="44256">MSIPPAQARLSAIASHISSASAPSSSSGGVTAVSSISSPPPPPTTFHGYISHAPFNPPESGLQWGPFTPKKWTEYDVDIAITHCGICGSDLHTLRQGWGGTKYPVVVGHEIIGHAVRVGSVVSSLPHPIAVGDRVGVGAQAFSCHNNTNCDECSTSQQNHCRFSVDTYNGTYPADLGRSYGGYATHVRVDARFVFGIPATLPSELAAPLLCAGVTVFSPLKKIFSHHSTGSNSKKAIAIIGIGGLGHLGILLAKAMGYSRVIALSRNEDKRADALRLGADEYYPTSENSDPKASSWSKTLARSVDGIVCTVSSSRIPLRAYLRLLKVGGSFVMVGVPDGGEMPPVSAFQLVGGGISVGGSAIGSPDEVRECLQFCAEKGVGSWVSTWPMREAERAVLEMEGGRARYRLVLVNEDGIGKQAV</sequence>
<dbReference type="GO" id="GO:0016616">
    <property type="term" value="F:oxidoreductase activity, acting on the CH-OH group of donors, NAD or NADP as acceptor"/>
    <property type="evidence" value="ECO:0007669"/>
    <property type="project" value="InterPro"/>
</dbReference>
<keyword evidence="4" id="KW-0560">Oxidoreductase</keyword>
<comment type="similarity">
    <text evidence="5">Belongs to the zinc-containing alcohol dehydrogenase family.</text>
</comment>
<evidence type="ECO:0000259" key="7">
    <source>
        <dbReference type="Pfam" id="PF00107"/>
    </source>
</evidence>
<organism evidence="9 10">
    <name type="scientific">Gomphillus americanus</name>
    <dbReference type="NCBI Taxonomy" id="1940652"/>
    <lineage>
        <taxon>Eukaryota</taxon>
        <taxon>Fungi</taxon>
        <taxon>Dikarya</taxon>
        <taxon>Ascomycota</taxon>
        <taxon>Pezizomycotina</taxon>
        <taxon>Lecanoromycetes</taxon>
        <taxon>OSLEUM clade</taxon>
        <taxon>Ostropomycetidae</taxon>
        <taxon>Ostropales</taxon>
        <taxon>Graphidaceae</taxon>
        <taxon>Gomphilloideae</taxon>
        <taxon>Gomphillus</taxon>
    </lineage>
</organism>
<evidence type="ECO:0000256" key="3">
    <source>
        <dbReference type="ARBA" id="ARBA00022833"/>
    </source>
</evidence>
<keyword evidence="10" id="KW-1185">Reference proteome</keyword>
<proteinExistence type="inferred from homology"/>
<feature type="domain" description="Alcohol dehydrogenase-like C-terminal" evidence="7">
    <location>
        <begin position="244"/>
        <end position="376"/>
    </location>
</feature>
<dbReference type="GO" id="GO:0008270">
    <property type="term" value="F:zinc ion binding"/>
    <property type="evidence" value="ECO:0007669"/>
    <property type="project" value="InterPro"/>
</dbReference>
<dbReference type="PANTHER" id="PTHR42683">
    <property type="entry name" value="ALDEHYDE REDUCTASE"/>
    <property type="match status" value="1"/>
</dbReference>
<evidence type="ECO:0000256" key="6">
    <source>
        <dbReference type="SAM" id="MobiDB-lite"/>
    </source>
</evidence>
<comment type="caution">
    <text evidence="9">The sequence shown here is derived from an EMBL/GenBank/DDBJ whole genome shotgun (WGS) entry which is preliminary data.</text>
</comment>
<keyword evidence="3 5" id="KW-0862">Zinc</keyword>
<evidence type="ECO:0000256" key="1">
    <source>
        <dbReference type="ARBA" id="ARBA00001947"/>
    </source>
</evidence>
<name>A0A8H3IPX8_9LECA</name>
<dbReference type="OrthoDB" id="1879366at2759"/>
<dbReference type="SUPFAM" id="SSF51735">
    <property type="entry name" value="NAD(P)-binding Rossmann-fold domains"/>
    <property type="match status" value="1"/>
</dbReference>
<dbReference type="InterPro" id="IPR013149">
    <property type="entry name" value="ADH-like_C"/>
</dbReference>
<feature type="domain" description="Alcohol dehydrogenase-like N-terminal" evidence="8">
    <location>
        <begin position="76"/>
        <end position="198"/>
    </location>
</feature>
<keyword evidence="2 5" id="KW-0479">Metal-binding</keyword>
<feature type="region of interest" description="Disordered" evidence="6">
    <location>
        <begin position="19"/>
        <end position="39"/>
    </location>
</feature>
<dbReference type="SUPFAM" id="SSF50129">
    <property type="entry name" value="GroES-like"/>
    <property type="match status" value="1"/>
</dbReference>
<accession>A0A8H3IPX8</accession>
<gene>
    <name evidence="9" type="ORF">GOMPHAMPRED_002351</name>
</gene>
<reference evidence="9" key="1">
    <citation type="submission" date="2021-03" db="EMBL/GenBank/DDBJ databases">
        <authorList>
            <person name="Tagirdzhanova G."/>
        </authorList>
    </citation>
    <scope>NUCLEOTIDE SEQUENCE</scope>
</reference>
<evidence type="ECO:0000259" key="8">
    <source>
        <dbReference type="Pfam" id="PF08240"/>
    </source>
</evidence>
<dbReference type="InterPro" id="IPR011032">
    <property type="entry name" value="GroES-like_sf"/>
</dbReference>
<dbReference type="InterPro" id="IPR036291">
    <property type="entry name" value="NAD(P)-bd_dom_sf"/>
</dbReference>
<evidence type="ECO:0000256" key="2">
    <source>
        <dbReference type="ARBA" id="ARBA00022723"/>
    </source>
</evidence>
<protein>
    <submittedName>
        <fullName evidence="9">Uncharacterized protein</fullName>
    </submittedName>
</protein>
<evidence type="ECO:0000313" key="9">
    <source>
        <dbReference type="EMBL" id="CAF9921654.1"/>
    </source>
</evidence>
<dbReference type="Proteomes" id="UP000664169">
    <property type="component" value="Unassembled WGS sequence"/>
</dbReference>
<dbReference type="PROSITE" id="PS00059">
    <property type="entry name" value="ADH_ZINC"/>
    <property type="match status" value="1"/>
</dbReference>
<evidence type="ECO:0000256" key="4">
    <source>
        <dbReference type="ARBA" id="ARBA00023002"/>
    </source>
</evidence>
<dbReference type="CDD" id="cd05283">
    <property type="entry name" value="CAD1"/>
    <property type="match status" value="1"/>
</dbReference>